<name>A0A1F5AG75_9BACT</name>
<dbReference type="InterPro" id="IPR015943">
    <property type="entry name" value="WD40/YVTN_repeat-like_dom_sf"/>
</dbReference>
<protein>
    <recommendedName>
        <fullName evidence="3">Glutamine cyclotransferase</fullName>
    </recommendedName>
</protein>
<dbReference type="InterPro" id="IPR011044">
    <property type="entry name" value="Quino_amine_DH_bsu"/>
</dbReference>
<dbReference type="Gene3D" id="2.130.10.10">
    <property type="entry name" value="YVTN repeat-like/Quinoprotein amine dehydrogenase"/>
    <property type="match status" value="1"/>
</dbReference>
<organism evidence="1 2">
    <name type="scientific">Candidatus Sediminicultor quintus</name>
    <dbReference type="NCBI Taxonomy" id="1797291"/>
    <lineage>
        <taxon>Bacteria</taxon>
        <taxon>Pseudomonadati</taxon>
        <taxon>Atribacterota</taxon>
        <taxon>Candidatus Phoenicimicrobiia</taxon>
        <taxon>Candidatus Pheonicimicrobiales</taxon>
        <taxon>Candidatus Phoenicimicrobiaceae</taxon>
        <taxon>Candidatus Sediminicultor</taxon>
    </lineage>
</organism>
<proteinExistence type="predicted"/>
<reference evidence="1 2" key="1">
    <citation type="journal article" date="2016" name="Nat. Commun.">
        <title>Thousands of microbial genomes shed light on interconnected biogeochemical processes in an aquifer system.</title>
        <authorList>
            <person name="Anantharaman K."/>
            <person name="Brown C.T."/>
            <person name="Hug L.A."/>
            <person name="Sharon I."/>
            <person name="Castelle C.J."/>
            <person name="Probst A.J."/>
            <person name="Thomas B.C."/>
            <person name="Singh A."/>
            <person name="Wilkins M.J."/>
            <person name="Karaoz U."/>
            <person name="Brodie E.L."/>
            <person name="Williams K.H."/>
            <person name="Hubbard S.S."/>
            <person name="Banfield J.F."/>
        </authorList>
    </citation>
    <scope>NUCLEOTIDE SEQUENCE [LARGE SCALE GENOMIC DNA]</scope>
</reference>
<gene>
    <name evidence="1" type="ORF">A2V47_00290</name>
</gene>
<evidence type="ECO:0000313" key="2">
    <source>
        <dbReference type="Proteomes" id="UP000177701"/>
    </source>
</evidence>
<dbReference type="AlphaFoldDB" id="A0A1F5AG75"/>
<sequence>MNRFFRISFIGLFALLEVLRVGYCSNLEFPTTFNVIPVYTYQVLNTYPHDMSAFTEGLVFEDGVLYEGTGLYGYSNLRRVELETGKVLQIRELPSQYFGEGITIYKNKIIQLTWKSHLGLVYDKSNFELLQEFNYPTEGWGITYDGSYLIMSDGTSILHFLDPETFEEISQIEVHENNIPVTKINELEYVQGEIFANIWLTERIARINPLTGQVTGWIDLKGILSPEDRSEKVDVLNGIAYDAKNNRLLVTGKFWPKLFEIELIKEEMRLNLIEDNPYIKILSPLYFKKR</sequence>
<dbReference type="Proteomes" id="UP000177701">
    <property type="component" value="Unassembled WGS sequence"/>
</dbReference>
<dbReference type="SUPFAM" id="SSF50969">
    <property type="entry name" value="YVTN repeat-like/Quinoprotein amine dehydrogenase"/>
    <property type="match status" value="1"/>
</dbReference>
<evidence type="ECO:0000313" key="1">
    <source>
        <dbReference type="EMBL" id="OGD17396.1"/>
    </source>
</evidence>
<dbReference type="GO" id="GO:0016603">
    <property type="term" value="F:glutaminyl-peptide cyclotransferase activity"/>
    <property type="evidence" value="ECO:0007669"/>
    <property type="project" value="InterPro"/>
</dbReference>
<evidence type="ECO:0008006" key="3">
    <source>
        <dbReference type="Google" id="ProtNLM"/>
    </source>
</evidence>
<dbReference type="PANTHER" id="PTHR31270">
    <property type="entry name" value="GLUTAMINYL-PEPTIDE CYCLOTRANSFERASE"/>
    <property type="match status" value="1"/>
</dbReference>
<dbReference type="PANTHER" id="PTHR31270:SF1">
    <property type="entry name" value="GLUTAMINYL-PEPTIDE CYCLOTRANSFERASE"/>
    <property type="match status" value="1"/>
</dbReference>
<dbReference type="STRING" id="1797291.A2V47_00290"/>
<dbReference type="Pfam" id="PF05096">
    <property type="entry name" value="Glu_cyclase_2"/>
    <property type="match status" value="1"/>
</dbReference>
<accession>A0A1F5AG75</accession>
<comment type="caution">
    <text evidence="1">The sequence shown here is derived from an EMBL/GenBank/DDBJ whole genome shotgun (WGS) entry which is preliminary data.</text>
</comment>
<dbReference type="InterPro" id="IPR007788">
    <property type="entry name" value="QCT"/>
</dbReference>
<dbReference type="EMBL" id="MEYH01000006">
    <property type="protein sequence ID" value="OGD17396.1"/>
    <property type="molecule type" value="Genomic_DNA"/>
</dbReference>